<evidence type="ECO:0000313" key="2">
    <source>
        <dbReference type="Proteomes" id="UP000193431"/>
    </source>
</evidence>
<dbReference type="AlphaFoldDB" id="A0A1W6MPE8"/>
<evidence type="ECO:0000313" key="1">
    <source>
        <dbReference type="EMBL" id="ARN79432.1"/>
    </source>
</evidence>
<proteinExistence type="predicted"/>
<dbReference type="Proteomes" id="UP000193431">
    <property type="component" value="Chromosome"/>
</dbReference>
<dbReference type="InterPro" id="IPR046508">
    <property type="entry name" value="DUF6686"/>
</dbReference>
<name>A0A1W6MPE8_9FLAO</name>
<dbReference type="Pfam" id="PF20391">
    <property type="entry name" value="DUF6686"/>
    <property type="match status" value="1"/>
</dbReference>
<organism evidence="1 2">
    <name type="scientific">Nonlabens spongiae</name>
    <dbReference type="NCBI Taxonomy" id="331648"/>
    <lineage>
        <taxon>Bacteria</taxon>
        <taxon>Pseudomonadati</taxon>
        <taxon>Bacteroidota</taxon>
        <taxon>Flavobacteriia</taxon>
        <taxon>Flavobacteriales</taxon>
        <taxon>Flavobacteriaceae</taxon>
        <taxon>Nonlabens</taxon>
    </lineage>
</organism>
<reference evidence="1 2" key="1">
    <citation type="submission" date="2016-11" db="EMBL/GenBank/DDBJ databases">
        <title>Trade-off between light-utilization and light-protection in marine flavobacteria.</title>
        <authorList>
            <person name="Kumagai Y."/>
        </authorList>
    </citation>
    <scope>NUCLEOTIDE SEQUENCE [LARGE SCALE GENOMIC DNA]</scope>
    <source>
        <strain evidence="1 2">JCM 13191</strain>
    </source>
</reference>
<gene>
    <name evidence="1" type="ORF">BST97_09325</name>
</gene>
<accession>A0A1W6MPE8</accession>
<sequence>MTFSNFEFKFDRSKLKKFANYLNDVCEDYWLDSDTAENKKRPIPIHTSQQNLVLVFDRREFAALKQLVTTNYAETKFLSILDIDYPLILN</sequence>
<dbReference type="EMBL" id="CP019344">
    <property type="protein sequence ID" value="ARN79432.1"/>
    <property type="molecule type" value="Genomic_DNA"/>
</dbReference>
<protein>
    <submittedName>
        <fullName evidence="1">Uncharacterized protein</fullName>
    </submittedName>
</protein>
<keyword evidence="2" id="KW-1185">Reference proteome</keyword>